<dbReference type="InterPro" id="IPR005084">
    <property type="entry name" value="CBM6"/>
</dbReference>
<dbReference type="Pfam" id="PF02156">
    <property type="entry name" value="Glyco_hydro_26"/>
    <property type="match status" value="1"/>
</dbReference>
<dbReference type="Proteomes" id="UP000193719">
    <property type="component" value="Unassembled WGS sequence"/>
</dbReference>
<evidence type="ECO:0000256" key="5">
    <source>
        <dbReference type="SAM" id="MobiDB-lite"/>
    </source>
</evidence>
<feature type="active site" description="Proton donor" evidence="4">
    <location>
        <position position="324"/>
    </location>
</feature>
<sequence>MILQKYIFLFSIIFIKNIISEKIITEAEDGKLNSKLSIFSNTNGYSGKGYVGKFENDDDILCVTMIAPSKGFYNISISYLASMGTKTNEIVINNIDSIEYEFQENSHFEEEHIGSYFLNQGENTIEFRKLWGWMFVDYFAIEKVPDEIMKLDFSKLDKNLTNPNATSSAIKLYNFLLGNYGKRIISGQTGKAGEFGNEDINQEIDHIYKLTGKKPALWNTDFIFKSKDVRDSFSTDDYILNGLSWWEKYNGKGIMSIQWHWNVKGLNDDVYSFYAKNTTFNIEQAVIENTWEYNKIVADINYIASLLKKLQDVNMPVIFRPLHENDGDWFWWGGLKHSKACAKLWKLLYKKLVNEHKINNLIWLWNGKIDKNTPKEYIDLVGVDIYSNVHGIFRNQYLKYFEFFDFKKMIVLSENGKIPNIDKCVEQDVWWGYFMTWNLEYILTEEYNENDFIKNVYNNKYVITMDDLPSFNVMNTNSNSNNNIQDSNNNNNNEDNKNKTTIEFNSDEINSFVIKNPNIFSIILSLILTTKYFLI</sequence>
<reference evidence="7 8" key="2">
    <citation type="submission" date="2016-08" db="EMBL/GenBank/DDBJ databases">
        <title>Pervasive Adenine N6-methylation of Active Genes in Fungi.</title>
        <authorList>
            <consortium name="DOE Joint Genome Institute"/>
            <person name="Mondo S.J."/>
            <person name="Dannebaum R.O."/>
            <person name="Kuo R.C."/>
            <person name="Labutti K."/>
            <person name="Haridas S."/>
            <person name="Kuo A."/>
            <person name="Salamov A."/>
            <person name="Ahrendt S.R."/>
            <person name="Lipzen A."/>
            <person name="Sullivan W."/>
            <person name="Andreopoulos W.B."/>
            <person name="Clum A."/>
            <person name="Lindquist E."/>
            <person name="Daum C."/>
            <person name="Ramamoorthy G.K."/>
            <person name="Gryganskyi A."/>
            <person name="Culley D."/>
            <person name="Magnuson J.K."/>
            <person name="James T.Y."/>
            <person name="O'Malley M.A."/>
            <person name="Stajich J.E."/>
            <person name="Spatafora J.W."/>
            <person name="Visel A."/>
            <person name="Grigoriev I.V."/>
        </authorList>
    </citation>
    <scope>NUCLEOTIDE SEQUENCE [LARGE SCALE GENOMIC DNA]</scope>
    <source>
        <strain evidence="8">finn</strain>
    </source>
</reference>
<dbReference type="GO" id="GO:0030246">
    <property type="term" value="F:carbohydrate binding"/>
    <property type="evidence" value="ECO:0007669"/>
    <property type="project" value="InterPro"/>
</dbReference>
<evidence type="ECO:0000313" key="7">
    <source>
        <dbReference type="EMBL" id="ORX57727.1"/>
    </source>
</evidence>
<name>A0A1Y1VK43_9FUNG</name>
<dbReference type="SUPFAM" id="SSF49785">
    <property type="entry name" value="Galactose-binding domain-like"/>
    <property type="match status" value="1"/>
</dbReference>
<feature type="region of interest" description="Disordered" evidence="5">
    <location>
        <begin position="479"/>
        <end position="499"/>
    </location>
</feature>
<reference evidence="7 8" key="1">
    <citation type="submission" date="2016-08" db="EMBL/GenBank/DDBJ databases">
        <title>Genomes of anaerobic fungi encode conserved fungal cellulosomes for biomass hydrolysis.</title>
        <authorList>
            <consortium name="DOE Joint Genome Institute"/>
            <person name="Haitjema C.H."/>
            <person name="Gilmore S.P."/>
            <person name="Henske J.K."/>
            <person name="Solomon K.V."/>
            <person name="De Groot R."/>
            <person name="Kuo A."/>
            <person name="Mondo S.J."/>
            <person name="Salamov A.A."/>
            <person name="Labutti K."/>
            <person name="Zhao Z."/>
            <person name="Chiniquy J."/>
            <person name="Barry K."/>
            <person name="Brewer H.M."/>
            <person name="Purvine S.O."/>
            <person name="Wright A.T."/>
            <person name="Boxma B."/>
            <person name="Van Alen T."/>
            <person name="Hackstein J.H."/>
            <person name="Baker S.E."/>
            <person name="Grigoriev I.V."/>
            <person name="O'Malley M.A."/>
        </authorList>
    </citation>
    <scope>NUCLEOTIDE SEQUENCE [LARGE SCALE GENOMIC DNA]</scope>
    <source>
        <strain evidence="8">finn</strain>
    </source>
</reference>
<dbReference type="PANTHER" id="PTHR40079:SF4">
    <property type="entry name" value="GH26 DOMAIN-CONTAINING PROTEIN-RELATED"/>
    <property type="match status" value="1"/>
</dbReference>
<dbReference type="InterPro" id="IPR022790">
    <property type="entry name" value="GH26_dom"/>
</dbReference>
<comment type="similarity">
    <text evidence="1 4">Belongs to the glycosyl hydrolase 26 family.</text>
</comment>
<dbReference type="SUPFAM" id="SSF51445">
    <property type="entry name" value="(Trans)glycosidases"/>
    <property type="match status" value="1"/>
</dbReference>
<evidence type="ECO:0000313" key="8">
    <source>
        <dbReference type="Proteomes" id="UP000193719"/>
    </source>
</evidence>
<dbReference type="GO" id="GO:0016985">
    <property type="term" value="F:mannan endo-1,4-beta-mannosidase activity"/>
    <property type="evidence" value="ECO:0007669"/>
    <property type="project" value="InterPro"/>
</dbReference>
<accession>A0A1Y1VK43</accession>
<keyword evidence="3 4" id="KW-0326">Glycosidase</keyword>
<comment type="caution">
    <text evidence="7">The sequence shown here is derived from an EMBL/GenBank/DDBJ whole genome shotgun (WGS) entry which is preliminary data.</text>
</comment>
<dbReference type="Gene3D" id="2.60.120.260">
    <property type="entry name" value="Galactose-binding domain-like"/>
    <property type="match status" value="1"/>
</dbReference>
<feature type="active site" description="Nucleophile" evidence="4">
    <location>
        <position position="414"/>
    </location>
</feature>
<dbReference type="OrthoDB" id="5286354at2759"/>
<keyword evidence="2 4" id="KW-0378">Hydrolase</keyword>
<dbReference type="PROSITE" id="PS51764">
    <property type="entry name" value="GH26"/>
    <property type="match status" value="1"/>
</dbReference>
<organism evidence="7 8">
    <name type="scientific">Piromyces finnis</name>
    <dbReference type="NCBI Taxonomy" id="1754191"/>
    <lineage>
        <taxon>Eukaryota</taxon>
        <taxon>Fungi</taxon>
        <taxon>Fungi incertae sedis</taxon>
        <taxon>Chytridiomycota</taxon>
        <taxon>Chytridiomycota incertae sedis</taxon>
        <taxon>Neocallimastigomycetes</taxon>
        <taxon>Neocallimastigales</taxon>
        <taxon>Neocallimastigaceae</taxon>
        <taxon>Piromyces</taxon>
    </lineage>
</organism>
<keyword evidence="8" id="KW-1185">Reference proteome</keyword>
<dbReference type="EMBL" id="MCFH01000005">
    <property type="protein sequence ID" value="ORX57727.1"/>
    <property type="molecule type" value="Genomic_DNA"/>
</dbReference>
<dbReference type="InterPro" id="IPR000805">
    <property type="entry name" value="Glyco_hydro_26"/>
</dbReference>
<evidence type="ECO:0000256" key="2">
    <source>
        <dbReference type="ARBA" id="ARBA00022801"/>
    </source>
</evidence>
<evidence type="ECO:0000256" key="1">
    <source>
        <dbReference type="ARBA" id="ARBA00007754"/>
    </source>
</evidence>
<dbReference type="InterPro" id="IPR017853">
    <property type="entry name" value="GH"/>
</dbReference>
<evidence type="ECO:0000256" key="4">
    <source>
        <dbReference type="PROSITE-ProRule" id="PRU01100"/>
    </source>
</evidence>
<dbReference type="GO" id="GO:0006080">
    <property type="term" value="P:substituted mannan metabolic process"/>
    <property type="evidence" value="ECO:0007669"/>
    <property type="project" value="InterPro"/>
</dbReference>
<feature type="domain" description="GH26" evidence="6">
    <location>
        <begin position="167"/>
        <end position="466"/>
    </location>
</feature>
<gene>
    <name evidence="7" type="ORF">BCR36DRAFT_402158</name>
</gene>
<protein>
    <recommendedName>
        <fullName evidence="6">GH26 domain-containing protein</fullName>
    </recommendedName>
</protein>
<dbReference type="AlphaFoldDB" id="A0A1Y1VK43"/>
<feature type="compositionally biased region" description="Low complexity" evidence="5">
    <location>
        <begin position="479"/>
        <end position="493"/>
    </location>
</feature>
<dbReference type="PANTHER" id="PTHR40079">
    <property type="entry name" value="MANNAN ENDO-1,4-BETA-MANNOSIDASE E-RELATED"/>
    <property type="match status" value="1"/>
</dbReference>
<evidence type="ECO:0000259" key="6">
    <source>
        <dbReference type="PROSITE" id="PS51764"/>
    </source>
</evidence>
<dbReference type="PRINTS" id="PR00739">
    <property type="entry name" value="GLHYDRLASE26"/>
</dbReference>
<proteinExistence type="inferred from homology"/>
<dbReference type="Pfam" id="PF16990">
    <property type="entry name" value="CBM_35"/>
    <property type="match status" value="1"/>
</dbReference>
<dbReference type="InterPro" id="IPR008979">
    <property type="entry name" value="Galactose-bd-like_sf"/>
</dbReference>
<evidence type="ECO:0000256" key="3">
    <source>
        <dbReference type="ARBA" id="ARBA00023295"/>
    </source>
</evidence>
<dbReference type="Gene3D" id="3.20.20.80">
    <property type="entry name" value="Glycosidases"/>
    <property type="match status" value="1"/>
</dbReference>